<reference evidence="2 3" key="1">
    <citation type="journal article" name="Front. Microbiol.">
        <title>Sugar Metabolism of the First Thermophilic Planctomycete Thermogutta terrifontis: Comparative Genomic and Transcriptomic Approaches.</title>
        <authorList>
            <person name="Elcheninov A.G."/>
            <person name="Menzel P."/>
            <person name="Gudbergsdottir S.R."/>
            <person name="Slesarev A.I."/>
            <person name="Kadnikov V.V."/>
            <person name="Krogh A."/>
            <person name="Bonch-Osmolovskaya E.A."/>
            <person name="Peng X."/>
            <person name="Kublanov I.V."/>
        </authorList>
    </citation>
    <scope>NUCLEOTIDE SEQUENCE [LARGE SCALE GENOMIC DNA]</scope>
    <source>
        <strain evidence="2 3">R1</strain>
    </source>
</reference>
<dbReference type="Gene3D" id="3.40.50.300">
    <property type="entry name" value="P-loop containing nucleotide triphosphate hydrolases"/>
    <property type="match status" value="1"/>
</dbReference>
<dbReference type="InterPro" id="IPR003593">
    <property type="entry name" value="AAA+_ATPase"/>
</dbReference>
<dbReference type="CDD" id="cd00009">
    <property type="entry name" value="AAA"/>
    <property type="match status" value="1"/>
</dbReference>
<feature type="domain" description="AAA+ ATPase" evidence="1">
    <location>
        <begin position="42"/>
        <end position="187"/>
    </location>
</feature>
<dbReference type="PANTHER" id="PTHR35894">
    <property type="entry name" value="GENERAL SECRETION PATHWAY PROTEIN A-RELATED"/>
    <property type="match status" value="1"/>
</dbReference>
<sequence>MYTAFWKLREQPFRNEFRPSFYFPSGSHQAALLKLRYAVEQRQASALLVGPAGTGKSFIVELLAASLPESYQPIVRKTALLDDAEAFLIDLAEELGSPPRGSGYAAFRYLEETLSKNRSANRHGILVIDNVHVFQHHKNWDVLRNLMTIALDGQPAWTVILLGHPLVLPILEQLPHVEELLAIKSFLRPLTLEETRDYVEHCLRQAGATGAIFTPEALEQVADLSGGIPRRINRLCDLALLVAYAEKSTRVHAHHVEAVFEELCGIPAQ</sequence>
<dbReference type="RefSeq" id="WP_095414382.1">
    <property type="nucleotide sequence ID" value="NZ_CP018477.1"/>
</dbReference>
<dbReference type="SMART" id="SM00382">
    <property type="entry name" value="AAA"/>
    <property type="match status" value="1"/>
</dbReference>
<evidence type="ECO:0000313" key="2">
    <source>
        <dbReference type="EMBL" id="ASV73913.1"/>
    </source>
</evidence>
<organism evidence="2 3">
    <name type="scientific">Thermogutta terrifontis</name>
    <dbReference type="NCBI Taxonomy" id="1331910"/>
    <lineage>
        <taxon>Bacteria</taxon>
        <taxon>Pseudomonadati</taxon>
        <taxon>Planctomycetota</taxon>
        <taxon>Planctomycetia</taxon>
        <taxon>Pirellulales</taxon>
        <taxon>Thermoguttaceae</taxon>
        <taxon>Thermogutta</taxon>
    </lineage>
</organism>
<dbReference type="KEGG" id="ttf:THTE_1311"/>
<evidence type="ECO:0000313" key="3">
    <source>
        <dbReference type="Proteomes" id="UP000215086"/>
    </source>
</evidence>
<proteinExistence type="predicted"/>
<dbReference type="EMBL" id="CP018477">
    <property type="protein sequence ID" value="ASV73913.1"/>
    <property type="molecule type" value="Genomic_DNA"/>
</dbReference>
<dbReference type="Proteomes" id="UP000215086">
    <property type="component" value="Chromosome"/>
</dbReference>
<gene>
    <name evidence="2" type="ORF">THTE_1311</name>
</gene>
<keyword evidence="3" id="KW-1185">Reference proteome</keyword>
<accession>A0A286RD89</accession>
<dbReference type="InterPro" id="IPR052026">
    <property type="entry name" value="ExeA_AAA_ATPase_DNA-bind"/>
</dbReference>
<name>A0A286RD89_9BACT</name>
<dbReference type="InterPro" id="IPR027417">
    <property type="entry name" value="P-loop_NTPase"/>
</dbReference>
<dbReference type="SUPFAM" id="SSF52540">
    <property type="entry name" value="P-loop containing nucleoside triphosphate hydrolases"/>
    <property type="match status" value="1"/>
</dbReference>
<dbReference type="GO" id="GO:0016887">
    <property type="term" value="F:ATP hydrolysis activity"/>
    <property type="evidence" value="ECO:0007669"/>
    <property type="project" value="InterPro"/>
</dbReference>
<dbReference type="PANTHER" id="PTHR35894:SF1">
    <property type="entry name" value="PHOSPHORIBULOKINASE _ URIDINE KINASE FAMILY"/>
    <property type="match status" value="1"/>
</dbReference>
<protein>
    <submittedName>
        <fullName evidence="2">General secretion pathway protein A</fullName>
    </submittedName>
</protein>
<dbReference type="InterPro" id="IPR049945">
    <property type="entry name" value="AAA_22"/>
</dbReference>
<dbReference type="AlphaFoldDB" id="A0A286RD89"/>
<dbReference type="Pfam" id="PF13401">
    <property type="entry name" value="AAA_22"/>
    <property type="match status" value="1"/>
</dbReference>
<evidence type="ECO:0000259" key="1">
    <source>
        <dbReference type="SMART" id="SM00382"/>
    </source>
</evidence>
<dbReference type="OrthoDB" id="9783370at2"/>